<dbReference type="Proteomes" id="UP000076449">
    <property type="component" value="Chromosome I"/>
</dbReference>
<dbReference type="EMBL" id="CM002798">
    <property type="protein sequence ID" value="KZN94404.1"/>
    <property type="molecule type" value="Genomic_DNA"/>
</dbReference>
<dbReference type="AlphaFoldDB" id="A0A167YQI5"/>
<reference evidence="1" key="1">
    <citation type="journal article" date="2014" name="Genome Announc.">
        <title>Complete sequencing and chromosome-scale genome assembly of the industrial progenitor strain P2niaD18 from the penicillin producer Penicillium chrysogenum.</title>
        <authorList>
            <person name="Specht T."/>
            <person name="Dahlmann T.A."/>
            <person name="Zadra I."/>
            <person name="Kurnsteiner H."/>
            <person name="Kuck U."/>
        </authorList>
    </citation>
    <scope>NUCLEOTIDE SEQUENCE [LARGE SCALE GENOMIC DNA]</scope>
    <source>
        <strain evidence="1">P2niaD18</strain>
    </source>
</reference>
<proteinExistence type="predicted"/>
<sequence length="123" mass="14460">MFCTSLLIFTTISLEKFTTTTKVADTRPIQALDNEQLEWLTNLRLANTWRAHARRSIIRQARTIRIRAYQVRMQYETDGQPPRAQTLRGLRRWLQALIGSMQMLRAEEAARQLENEIWASVQQ</sequence>
<name>A0A167YQI5_PENCH</name>
<organism evidence="1">
    <name type="scientific">Penicillium chrysogenum</name>
    <name type="common">Penicillium notatum</name>
    <dbReference type="NCBI Taxonomy" id="5076"/>
    <lineage>
        <taxon>Eukaryota</taxon>
        <taxon>Fungi</taxon>
        <taxon>Dikarya</taxon>
        <taxon>Ascomycota</taxon>
        <taxon>Pezizomycotina</taxon>
        <taxon>Eurotiomycetes</taxon>
        <taxon>Eurotiomycetidae</taxon>
        <taxon>Eurotiales</taxon>
        <taxon>Aspergillaceae</taxon>
        <taxon>Penicillium</taxon>
        <taxon>Penicillium chrysogenum species complex</taxon>
    </lineage>
</organism>
<gene>
    <name evidence="1" type="ORF">EN45_046010</name>
</gene>
<evidence type="ECO:0000313" key="1">
    <source>
        <dbReference type="EMBL" id="KZN94404.1"/>
    </source>
</evidence>
<accession>A0A167YQI5</accession>
<protein>
    <submittedName>
        <fullName evidence="1">Uncharacterized protein</fullName>
    </submittedName>
</protein>